<dbReference type="FunFam" id="2.160.20.10:FF:000001">
    <property type="entry name" value="Pectinesterase"/>
    <property type="match status" value="1"/>
</dbReference>
<feature type="chain" id="PRO_5033105848" description="Pectinesterase" evidence="5">
    <location>
        <begin position="29"/>
        <end position="379"/>
    </location>
</feature>
<dbReference type="Proteomes" id="UP000652761">
    <property type="component" value="Unassembled WGS sequence"/>
</dbReference>
<evidence type="ECO:0000256" key="5">
    <source>
        <dbReference type="RuleBase" id="RU000589"/>
    </source>
</evidence>
<dbReference type="PROSITE" id="PS00503">
    <property type="entry name" value="PECTINESTERASE_2"/>
    <property type="match status" value="1"/>
</dbReference>
<keyword evidence="5" id="KW-0134">Cell wall</keyword>
<dbReference type="Gene3D" id="2.160.20.10">
    <property type="entry name" value="Single-stranded right-handed beta-helix, Pectin lyase-like"/>
    <property type="match status" value="1"/>
</dbReference>
<dbReference type="Pfam" id="PF01095">
    <property type="entry name" value="Pectinesterase"/>
    <property type="match status" value="1"/>
</dbReference>
<evidence type="ECO:0000256" key="1">
    <source>
        <dbReference type="ARBA" id="ARBA00005184"/>
    </source>
</evidence>
<dbReference type="GO" id="GO:0042545">
    <property type="term" value="P:cell wall modification"/>
    <property type="evidence" value="ECO:0007669"/>
    <property type="project" value="UniProtKB-UniRule"/>
</dbReference>
<dbReference type="PROSITE" id="PS00800">
    <property type="entry name" value="PECTINESTERASE_1"/>
    <property type="match status" value="1"/>
</dbReference>
<dbReference type="EMBL" id="NMUH01008041">
    <property type="protein sequence ID" value="MQM18220.1"/>
    <property type="molecule type" value="Genomic_DNA"/>
</dbReference>
<reference evidence="7" key="1">
    <citation type="submission" date="2017-07" db="EMBL/GenBank/DDBJ databases">
        <title>Taro Niue Genome Assembly and Annotation.</title>
        <authorList>
            <person name="Atibalentja N."/>
            <person name="Keating K."/>
            <person name="Fields C.J."/>
        </authorList>
    </citation>
    <scope>NUCLEOTIDE SEQUENCE</scope>
    <source>
        <strain evidence="7">Niue_2</strain>
        <tissue evidence="7">Leaf</tissue>
    </source>
</reference>
<keyword evidence="5" id="KW-0961">Cell wall biogenesis/degradation</keyword>
<proteinExistence type="predicted"/>
<comment type="catalytic activity">
    <reaction evidence="5">
        <text>[(1-&gt;4)-alpha-D-galacturonosyl methyl ester](n) + n H2O = [(1-&gt;4)-alpha-D-galacturonosyl](n) + n methanol + n H(+)</text>
        <dbReference type="Rhea" id="RHEA:22380"/>
        <dbReference type="Rhea" id="RHEA-COMP:14570"/>
        <dbReference type="Rhea" id="RHEA-COMP:14573"/>
        <dbReference type="ChEBI" id="CHEBI:15377"/>
        <dbReference type="ChEBI" id="CHEBI:15378"/>
        <dbReference type="ChEBI" id="CHEBI:17790"/>
        <dbReference type="ChEBI" id="CHEBI:140522"/>
        <dbReference type="ChEBI" id="CHEBI:140523"/>
        <dbReference type="EC" id="3.1.1.11"/>
    </reaction>
</comment>
<comment type="function">
    <text evidence="5">Acts in the modification of cell walls via demethylesterification of cell wall pectin.</text>
</comment>
<comment type="subcellular location">
    <subcellularLocation>
        <location evidence="5">Secreted</location>
        <location evidence="5">Cell wall</location>
    </subcellularLocation>
</comment>
<dbReference type="UniPathway" id="UPA00545">
    <property type="reaction ID" value="UER00823"/>
</dbReference>
<evidence type="ECO:0000313" key="8">
    <source>
        <dbReference type="Proteomes" id="UP000652761"/>
    </source>
</evidence>
<comment type="caution">
    <text evidence="7">The sequence shown here is derived from an EMBL/GenBank/DDBJ whole genome shotgun (WGS) entry which is preliminary data.</text>
</comment>
<accession>A0A843XG68</accession>
<keyword evidence="5" id="KW-0964">Secreted</keyword>
<dbReference type="InterPro" id="IPR033131">
    <property type="entry name" value="Pectinesterase_Asp_AS"/>
</dbReference>
<keyword evidence="2 5" id="KW-0378">Hydrolase</keyword>
<keyword evidence="5" id="KW-0732">Signal</keyword>
<feature type="signal peptide" evidence="5">
    <location>
        <begin position="1"/>
        <end position="28"/>
    </location>
</feature>
<evidence type="ECO:0000256" key="3">
    <source>
        <dbReference type="ARBA" id="ARBA00023085"/>
    </source>
</evidence>
<feature type="active site" evidence="4">
    <location>
        <position position="216"/>
    </location>
</feature>
<evidence type="ECO:0000313" key="7">
    <source>
        <dbReference type="EMBL" id="MQM18220.1"/>
    </source>
</evidence>
<gene>
    <name evidence="7" type="ORF">Taro_051208</name>
</gene>
<protein>
    <recommendedName>
        <fullName evidence="5">Pectinesterase</fullName>
        <ecNumber evidence="5">3.1.1.11</ecNumber>
    </recommendedName>
</protein>
<name>A0A843XG68_COLES</name>
<evidence type="ECO:0000259" key="6">
    <source>
        <dbReference type="Pfam" id="PF01095"/>
    </source>
</evidence>
<dbReference type="GO" id="GO:0030599">
    <property type="term" value="F:pectinesterase activity"/>
    <property type="evidence" value="ECO:0007669"/>
    <property type="project" value="UniProtKB-UniRule"/>
</dbReference>
<keyword evidence="3 5" id="KW-0063">Aspartyl esterase</keyword>
<dbReference type="AlphaFoldDB" id="A0A843XG68"/>
<dbReference type="SUPFAM" id="SSF51126">
    <property type="entry name" value="Pectin lyase-like"/>
    <property type="match status" value="1"/>
</dbReference>
<comment type="pathway">
    <text evidence="1 5">Glycan metabolism; pectin degradation; 2-dehydro-3-deoxy-D-gluconate from pectin: step 1/5.</text>
</comment>
<keyword evidence="8" id="KW-1185">Reference proteome</keyword>
<sequence>MAEYLRHTTLVILLPLLLLLRESLDCKALNRRDGTYDYGNGASSNGVPPRPAPVVGTRPPGKYLISGVVVAADGTGDYTTITDAVRAAPSYGEGRFMVHIKAGVYRENVEVPGEKTNIVFAGDGMKQTVLTSDRSAHGGWKTLQSATLAVIGNGFVARDMTIENSAGPGAAQAVALRSKSDQSVFYRCAIVGYQDTLFAQAGRQFFRECDVYGTIDFIFGRGSVVLQNCNLYAQQPLHGQEIIFTAQGKQDKGDAGGIVIHNCALTAASDLLPVEAAFRVYLGRPWKMYSTTVIMQSYLGNIIDPAGWLAWNGSFGLDTLLYMEYQNRGPGADTSKRVYWPGLRFPTNPAEVRNFTVSSFIQGDQWLPPTGVPYTGGLM</sequence>
<dbReference type="GO" id="GO:0045490">
    <property type="term" value="P:pectin catabolic process"/>
    <property type="evidence" value="ECO:0007669"/>
    <property type="project" value="UniProtKB-UniRule"/>
</dbReference>
<dbReference type="InterPro" id="IPR018040">
    <property type="entry name" value="Pectinesterase_Tyr_AS"/>
</dbReference>
<dbReference type="InterPro" id="IPR011050">
    <property type="entry name" value="Pectin_lyase_fold/virulence"/>
</dbReference>
<feature type="domain" description="Pectinesterase catalytic" evidence="6">
    <location>
        <begin position="68"/>
        <end position="364"/>
    </location>
</feature>
<dbReference type="PANTHER" id="PTHR31707">
    <property type="entry name" value="PECTINESTERASE"/>
    <property type="match status" value="1"/>
</dbReference>
<evidence type="ECO:0000256" key="4">
    <source>
        <dbReference type="PROSITE-ProRule" id="PRU10040"/>
    </source>
</evidence>
<evidence type="ECO:0000256" key="2">
    <source>
        <dbReference type="ARBA" id="ARBA00022801"/>
    </source>
</evidence>
<organism evidence="7 8">
    <name type="scientific">Colocasia esculenta</name>
    <name type="common">Wild taro</name>
    <name type="synonym">Arum esculentum</name>
    <dbReference type="NCBI Taxonomy" id="4460"/>
    <lineage>
        <taxon>Eukaryota</taxon>
        <taxon>Viridiplantae</taxon>
        <taxon>Streptophyta</taxon>
        <taxon>Embryophyta</taxon>
        <taxon>Tracheophyta</taxon>
        <taxon>Spermatophyta</taxon>
        <taxon>Magnoliopsida</taxon>
        <taxon>Liliopsida</taxon>
        <taxon>Araceae</taxon>
        <taxon>Aroideae</taxon>
        <taxon>Colocasieae</taxon>
        <taxon>Colocasia</taxon>
    </lineage>
</organism>
<dbReference type="EC" id="3.1.1.11" evidence="5"/>
<dbReference type="OrthoDB" id="2019149at2759"/>
<dbReference type="InterPro" id="IPR012334">
    <property type="entry name" value="Pectin_lyas_fold"/>
</dbReference>
<dbReference type="InterPro" id="IPR000070">
    <property type="entry name" value="Pectinesterase_cat"/>
</dbReference>